<name>A0ABS0JDH8_9ACTN</name>
<proteinExistence type="predicted"/>
<evidence type="ECO:0000313" key="2">
    <source>
        <dbReference type="Proteomes" id="UP000614915"/>
    </source>
</evidence>
<dbReference type="Proteomes" id="UP000614915">
    <property type="component" value="Unassembled WGS sequence"/>
</dbReference>
<dbReference type="EMBL" id="JADOTX010000001">
    <property type="protein sequence ID" value="MBG6064989.1"/>
    <property type="molecule type" value="Genomic_DNA"/>
</dbReference>
<keyword evidence="2" id="KW-1185">Reference proteome</keyword>
<comment type="caution">
    <text evidence="1">The sequence shown here is derived from an EMBL/GenBank/DDBJ whole genome shotgun (WGS) entry which is preliminary data.</text>
</comment>
<gene>
    <name evidence="1" type="ORF">IW248_001276</name>
</gene>
<evidence type="ECO:0000313" key="1">
    <source>
        <dbReference type="EMBL" id="MBG6064989.1"/>
    </source>
</evidence>
<organism evidence="1 2">
    <name type="scientific">Micromonospora ureilytica</name>
    <dbReference type="NCBI Taxonomy" id="709868"/>
    <lineage>
        <taxon>Bacteria</taxon>
        <taxon>Bacillati</taxon>
        <taxon>Actinomycetota</taxon>
        <taxon>Actinomycetes</taxon>
        <taxon>Micromonosporales</taxon>
        <taxon>Micromonosporaceae</taxon>
        <taxon>Micromonospora</taxon>
    </lineage>
</organism>
<protein>
    <submittedName>
        <fullName evidence="1">Uncharacterized protein</fullName>
    </submittedName>
</protein>
<dbReference type="RefSeq" id="WP_196926094.1">
    <property type="nucleotide sequence ID" value="NZ_CP108567.1"/>
</dbReference>
<reference evidence="1 2" key="1">
    <citation type="submission" date="2020-11" db="EMBL/GenBank/DDBJ databases">
        <title>Sequencing the genomes of 1000 actinobacteria strains.</title>
        <authorList>
            <person name="Klenk H.-P."/>
        </authorList>
    </citation>
    <scope>NUCLEOTIDE SEQUENCE [LARGE SCALE GENOMIC DNA]</scope>
    <source>
        <strain evidence="1 2">DSM 101692</strain>
    </source>
</reference>
<sequence length="46" mass="5286">MPVLVRHAVVVLLAELSETFRDLEARERLAFEVRVDRQQLELGIPA</sequence>
<accession>A0ABS0JDH8</accession>